<dbReference type="AlphaFoldDB" id="A0A5M5P8F1"/>
<dbReference type="Pfam" id="PF16432">
    <property type="entry name" value="DUF5029"/>
    <property type="match status" value="1"/>
</dbReference>
<reference evidence="2 3" key="1">
    <citation type="journal article" date="2019" name="Nat. Med.">
        <title>A library of human gut bacterial isolates paired with longitudinal multiomics data enables mechanistic microbiome research.</title>
        <authorList>
            <person name="Poyet M."/>
            <person name="Groussin M."/>
            <person name="Gibbons S.M."/>
            <person name="Avila-Pacheco J."/>
            <person name="Jiang X."/>
            <person name="Kearney S.M."/>
            <person name="Perrotta A.R."/>
            <person name="Berdy B."/>
            <person name="Zhao S."/>
            <person name="Lieberman T.D."/>
            <person name="Swanson P.K."/>
            <person name="Smith M."/>
            <person name="Roesemann S."/>
            <person name="Alexander J.E."/>
            <person name="Rich S.A."/>
            <person name="Livny J."/>
            <person name="Vlamakis H."/>
            <person name="Clish C."/>
            <person name="Bullock K."/>
            <person name="Deik A."/>
            <person name="Scott J."/>
            <person name="Pierce K.A."/>
            <person name="Xavier R.J."/>
            <person name="Alm E.J."/>
        </authorList>
    </citation>
    <scope>NUCLEOTIDE SEQUENCE [LARGE SCALE GENOMIC DNA]</scope>
    <source>
        <strain evidence="2 3">BIOML-A106</strain>
    </source>
</reference>
<keyword evidence="1" id="KW-0732">Signal</keyword>
<sequence length="550" mass="59983">MKLNKLFTFTLAALAMAACSNDDEPGIDKGGQKGELIDAISIAFTSSSAPATRADKGEIEGTGTENDVYVAYLFAKENDPLHEGAKVGDWTVKRVAGDASADKDEDVSTAIQGGDVATPGTKKNMCTFNGVRQGDSVYVVVNDPQMTLATAQTLAHQGDKSEAAIRAYISNLSKSYLNELTVAIDGKQKGKYIMAGVSAIPTNPNIPNGSTVKVSIPLNRELAKVFFNASVTTNPVYEAYAKMEIKDTEWKPDGTTADPDGIVVVRIPRRVSPFTAQARDWYFPQSADATAKDWDVEHWLKAFAGEKESAPTVAEVPGTTPALNKGEYNADAKEYRLTWVVGEKELADGVTPQETSMVYVKSDKLYSPYFYVTPNYADNAGCATVVVTQATYIGANTLLEPTITEEMLDKALRNDAFKTATSTDGTTKYDKLAADFWNAEKNVDALVAFLNTDEAYKLALRGETEIAKQRAAITIQKNDKRYYRADVANYSDDETTSMKITERNTFYHITGTITTLGAKSIEDAINSDNIDMLVQVVVKPWKYVVNNINM</sequence>
<dbReference type="Proteomes" id="UP000479773">
    <property type="component" value="Unassembled WGS sequence"/>
</dbReference>
<accession>A0A5M5P8F1</accession>
<evidence type="ECO:0000256" key="1">
    <source>
        <dbReference type="SAM" id="SignalP"/>
    </source>
</evidence>
<feature type="chain" id="PRO_5030133940" evidence="1">
    <location>
        <begin position="18"/>
        <end position="550"/>
    </location>
</feature>
<comment type="caution">
    <text evidence="2">The sequence shown here is derived from an EMBL/GenBank/DDBJ whole genome shotgun (WGS) entry which is preliminary data.</text>
</comment>
<dbReference type="EMBL" id="VWEQ01000013">
    <property type="protein sequence ID" value="KAA4751042.1"/>
    <property type="molecule type" value="Genomic_DNA"/>
</dbReference>
<proteinExistence type="predicted"/>
<dbReference type="InterPro" id="IPR032210">
    <property type="entry name" value="DUF5029"/>
</dbReference>
<organism evidence="2 3">
    <name type="scientific">Bacteroides fragilis</name>
    <dbReference type="NCBI Taxonomy" id="817"/>
    <lineage>
        <taxon>Bacteria</taxon>
        <taxon>Pseudomonadati</taxon>
        <taxon>Bacteroidota</taxon>
        <taxon>Bacteroidia</taxon>
        <taxon>Bacteroidales</taxon>
        <taxon>Bacteroidaceae</taxon>
        <taxon>Bacteroides</taxon>
    </lineage>
</organism>
<evidence type="ECO:0000313" key="3">
    <source>
        <dbReference type="Proteomes" id="UP000479773"/>
    </source>
</evidence>
<feature type="signal peptide" evidence="1">
    <location>
        <begin position="1"/>
        <end position="17"/>
    </location>
</feature>
<gene>
    <name evidence="2" type="ORF">F3B44_14720</name>
</gene>
<dbReference type="PROSITE" id="PS51257">
    <property type="entry name" value="PROKAR_LIPOPROTEIN"/>
    <property type="match status" value="1"/>
</dbReference>
<evidence type="ECO:0000313" key="2">
    <source>
        <dbReference type="EMBL" id="KAA4751042.1"/>
    </source>
</evidence>
<name>A0A5M5P8F1_BACFG</name>
<protein>
    <submittedName>
        <fullName evidence="2">DUF5029 domain-containing protein</fullName>
    </submittedName>
</protein>
<dbReference type="Gene3D" id="2.60.40.3690">
    <property type="match status" value="1"/>
</dbReference>